<evidence type="ECO:0000256" key="6">
    <source>
        <dbReference type="PIRSR" id="PIRSR606710-1"/>
    </source>
</evidence>
<name>A0A4Y8KX60_9BACT</name>
<keyword evidence="2" id="KW-0624">Polysaccharide degradation</keyword>
<dbReference type="Pfam" id="PF00754">
    <property type="entry name" value="F5_F8_type_C"/>
    <property type="match status" value="1"/>
</dbReference>
<dbReference type="GO" id="GO:0004553">
    <property type="term" value="F:hydrolase activity, hydrolyzing O-glycosyl compounds"/>
    <property type="evidence" value="ECO:0007669"/>
    <property type="project" value="InterPro"/>
</dbReference>
<evidence type="ECO:0000256" key="4">
    <source>
        <dbReference type="ARBA" id="ARBA00023277"/>
    </source>
</evidence>
<dbReference type="InterPro" id="IPR006710">
    <property type="entry name" value="Glyco_hydro_43"/>
</dbReference>
<keyword evidence="2" id="KW-0858">Xylan degradation</keyword>
<feature type="active site" description="Proton acceptor" evidence="6">
    <location>
        <position position="40"/>
    </location>
</feature>
<keyword evidence="5 8" id="KW-0326">Glycosidase</keyword>
<feature type="chain" id="PRO_5021316271" evidence="9">
    <location>
        <begin position="19"/>
        <end position="459"/>
    </location>
</feature>
<sequence>MRCIYLILLASVFFQACISETIPKAHIELNNPIIPGYFADPSIVEYEGKFFIYATIDPWGAEFLGCWVSEDFQNWTFHKLNWPTKAACTSEKSNHNNVWAPSVIRKGNTFYMYVSVGSEVWCGKADHPLGPWKNILDNKPMILFDTSLYYHVIDAEAYIGSNGKAYLYWGSGWEWVNGHCFVAELNEDMSSVKTEPKEITPSHYFEAPFMVKHNGKYFLTYSQGKTIDKTYEVRYAIGDNPLGPFIEADNSPILKTNDSLQVYGPGHHTIFDYKEKHYILYHRHSLPFVTGTALRQICINELAYDDTTLLIKNISPALTVSFPNLVKEEIEYIKPKLITASSEQNKYLSVKNIIDDNNATRWEPSSRDNLTTIICSFEDNTHFGSMKIKFEYPWKDYFIKIESSTDEKNWKLVSDYSEYGISGSPVSIPINDSATFIRITFNKWDNKNKPSIWKLSFIK</sequence>
<dbReference type="CDD" id="cd18608">
    <property type="entry name" value="GH43_F5-8_typeC-like"/>
    <property type="match status" value="1"/>
</dbReference>
<evidence type="ECO:0000256" key="3">
    <source>
        <dbReference type="ARBA" id="ARBA00022801"/>
    </source>
</evidence>
<dbReference type="Proteomes" id="UP000297861">
    <property type="component" value="Unassembled WGS sequence"/>
</dbReference>
<proteinExistence type="inferred from homology"/>
<protein>
    <submittedName>
        <fullName evidence="11">Arabinan endo-1,5-alpha-L-arabinosidase</fullName>
    </submittedName>
</protein>
<dbReference type="PROSITE" id="PS51257">
    <property type="entry name" value="PROKAR_LIPOPROTEIN"/>
    <property type="match status" value="1"/>
</dbReference>
<feature type="site" description="Important for catalytic activity, responsible for pKa modulation of the active site Glu and correct orientation of both the proton donor and substrate" evidence="7">
    <location>
        <position position="154"/>
    </location>
</feature>
<evidence type="ECO:0000259" key="10">
    <source>
        <dbReference type="Pfam" id="PF00754"/>
    </source>
</evidence>
<dbReference type="OrthoDB" id="9763933at2"/>
<accession>A0A4Y8KX60</accession>
<dbReference type="PANTHER" id="PTHR43772">
    <property type="entry name" value="ENDO-1,4-BETA-XYLANASE"/>
    <property type="match status" value="1"/>
</dbReference>
<evidence type="ECO:0000313" key="11">
    <source>
        <dbReference type="EMBL" id="TFD94715.1"/>
    </source>
</evidence>
<dbReference type="SUPFAM" id="SSF49785">
    <property type="entry name" value="Galactose-binding domain-like"/>
    <property type="match status" value="1"/>
</dbReference>
<keyword evidence="12" id="KW-1185">Reference proteome</keyword>
<dbReference type="RefSeq" id="WP_134437103.1">
    <property type="nucleotide sequence ID" value="NZ_SOML01000010.1"/>
</dbReference>
<dbReference type="InterPro" id="IPR008979">
    <property type="entry name" value="Galactose-bd-like_sf"/>
</dbReference>
<evidence type="ECO:0000256" key="5">
    <source>
        <dbReference type="ARBA" id="ARBA00023295"/>
    </source>
</evidence>
<comment type="similarity">
    <text evidence="1 8">Belongs to the glycosyl hydrolase 43 family.</text>
</comment>
<dbReference type="InterPro" id="IPR052176">
    <property type="entry name" value="Glycosyl_Hydrlase_43_Enz"/>
</dbReference>
<dbReference type="Gene3D" id="2.60.120.260">
    <property type="entry name" value="Galactose-binding domain-like"/>
    <property type="match status" value="1"/>
</dbReference>
<dbReference type="GO" id="GO:0045493">
    <property type="term" value="P:xylan catabolic process"/>
    <property type="evidence" value="ECO:0007669"/>
    <property type="project" value="UniProtKB-KW"/>
</dbReference>
<evidence type="ECO:0000256" key="1">
    <source>
        <dbReference type="ARBA" id="ARBA00009865"/>
    </source>
</evidence>
<evidence type="ECO:0000256" key="9">
    <source>
        <dbReference type="SAM" id="SignalP"/>
    </source>
</evidence>
<keyword evidence="3 8" id="KW-0378">Hydrolase</keyword>
<comment type="caution">
    <text evidence="11">The sequence shown here is derived from an EMBL/GenBank/DDBJ whole genome shotgun (WGS) entry which is preliminary data.</text>
</comment>
<feature type="domain" description="F5/8 type C" evidence="10">
    <location>
        <begin position="338"/>
        <end position="453"/>
    </location>
</feature>
<dbReference type="STRING" id="1121485.GCA_000426485_01715"/>
<organism evidence="11 12">
    <name type="scientific">Dysgonomonas capnocytophagoides</name>
    <dbReference type="NCBI Taxonomy" id="45254"/>
    <lineage>
        <taxon>Bacteria</taxon>
        <taxon>Pseudomonadati</taxon>
        <taxon>Bacteroidota</taxon>
        <taxon>Bacteroidia</taxon>
        <taxon>Bacteroidales</taxon>
        <taxon>Dysgonomonadaceae</taxon>
        <taxon>Dysgonomonas</taxon>
    </lineage>
</organism>
<dbReference type="EMBL" id="SOML01000010">
    <property type="protein sequence ID" value="TFD94715.1"/>
    <property type="molecule type" value="Genomic_DNA"/>
</dbReference>
<evidence type="ECO:0000313" key="12">
    <source>
        <dbReference type="Proteomes" id="UP000297861"/>
    </source>
</evidence>
<evidence type="ECO:0000256" key="7">
    <source>
        <dbReference type="PIRSR" id="PIRSR606710-2"/>
    </source>
</evidence>
<keyword evidence="4" id="KW-0119">Carbohydrate metabolism</keyword>
<gene>
    <name evidence="11" type="ORF">E2605_15245</name>
</gene>
<dbReference type="PANTHER" id="PTHR43772:SF2">
    <property type="entry name" value="PUTATIVE (AFU_ORTHOLOGUE AFUA_2G04480)-RELATED"/>
    <property type="match status" value="1"/>
</dbReference>
<dbReference type="SUPFAM" id="SSF75005">
    <property type="entry name" value="Arabinanase/levansucrase/invertase"/>
    <property type="match status" value="1"/>
</dbReference>
<dbReference type="AlphaFoldDB" id="A0A4Y8KX60"/>
<dbReference type="InterPro" id="IPR000421">
    <property type="entry name" value="FA58C"/>
</dbReference>
<dbReference type="Gene3D" id="2.115.10.20">
    <property type="entry name" value="Glycosyl hydrolase domain, family 43"/>
    <property type="match status" value="1"/>
</dbReference>
<evidence type="ECO:0000256" key="2">
    <source>
        <dbReference type="ARBA" id="ARBA00022651"/>
    </source>
</evidence>
<feature type="signal peptide" evidence="9">
    <location>
        <begin position="1"/>
        <end position="18"/>
    </location>
</feature>
<dbReference type="InterPro" id="IPR023296">
    <property type="entry name" value="Glyco_hydro_beta-prop_sf"/>
</dbReference>
<dbReference type="Pfam" id="PF04616">
    <property type="entry name" value="Glyco_hydro_43"/>
    <property type="match status" value="1"/>
</dbReference>
<keyword evidence="9" id="KW-0732">Signal</keyword>
<evidence type="ECO:0000256" key="8">
    <source>
        <dbReference type="RuleBase" id="RU361187"/>
    </source>
</evidence>
<reference evidence="11 12" key="1">
    <citation type="submission" date="2019-03" db="EMBL/GenBank/DDBJ databases">
        <title>San Antonio Military Medical Center submission to MRSN (WRAIR), pending publication.</title>
        <authorList>
            <person name="Blyth D.M."/>
            <person name="Mccarthy S.L."/>
            <person name="Schall S.E."/>
            <person name="Stam J.A."/>
            <person name="Ong A.C."/>
            <person name="Mcgann P.T."/>
        </authorList>
    </citation>
    <scope>NUCLEOTIDE SEQUENCE [LARGE SCALE GENOMIC DNA]</scope>
    <source>
        <strain evidence="11 12">MRSN571793</strain>
    </source>
</reference>
<feature type="active site" description="Proton donor" evidence="6">
    <location>
        <position position="206"/>
    </location>
</feature>